<name>A0A4U6QQ30_9ACTN</name>
<organism evidence="3 4">
    <name type="scientific">Nakamurella flava</name>
    <dbReference type="NCBI Taxonomy" id="2576308"/>
    <lineage>
        <taxon>Bacteria</taxon>
        <taxon>Bacillati</taxon>
        <taxon>Actinomycetota</taxon>
        <taxon>Actinomycetes</taxon>
        <taxon>Nakamurellales</taxon>
        <taxon>Nakamurellaceae</taxon>
        <taxon>Nakamurella</taxon>
    </lineage>
</organism>
<protein>
    <submittedName>
        <fullName evidence="3">Beta-lactamase family protein</fullName>
    </submittedName>
</protein>
<dbReference type="Pfam" id="PF00144">
    <property type="entry name" value="Beta-lactamase"/>
    <property type="match status" value="1"/>
</dbReference>
<dbReference type="InterPro" id="IPR001466">
    <property type="entry name" value="Beta-lactam-related"/>
</dbReference>
<accession>A0A4U6QQ30</accession>
<dbReference type="Gene3D" id="3.40.710.10">
    <property type="entry name" value="DD-peptidase/beta-lactamase superfamily"/>
    <property type="match status" value="1"/>
</dbReference>
<sequence length="433" mass="44011">MSSGGSTSSSAISAASPSSSAAGSTASSATTSGAATSSGRATSPASTCVTDPAAVVARQPTAQSTTADLPADLAGRLDAAAQQAFALAAAPGAIIGVRTPQGTWTAAYGLADPAAGTPMAVGMHTRIASLTKMYTGTLLLQLVQEGKVSLDDTIGEYVPGIPNGDRITLRQIGDMTSGIASYTASETFVQQFLSDPAAVHTPDELLAIGVAGSPLFEPGTGFNYSNTNTVLLGMVIEKVTGQDIATVLQERILTPLHLDETTWPGDSAAIPEPYARGFTLLAPTATPDAPVDSTDWNPSWGWTAGELISTTPDLLTMGRALGTGQGMLDPATQTLRLTSFPGASGYGFQMGCGNGWVGHTGDIAGYNTSLFYDTATDTTVSVQTNSDISSGDCAVSPTLQDNPSDVVCAAPAVRILVALTGVLGRTYEPPPAR</sequence>
<dbReference type="OrthoDB" id="3174977at2"/>
<dbReference type="PANTHER" id="PTHR43283">
    <property type="entry name" value="BETA-LACTAMASE-RELATED"/>
    <property type="match status" value="1"/>
</dbReference>
<feature type="domain" description="Beta-lactamase-related" evidence="2">
    <location>
        <begin position="86"/>
        <end position="389"/>
    </location>
</feature>
<dbReference type="AlphaFoldDB" id="A0A4U6QQ30"/>
<dbReference type="Proteomes" id="UP000306985">
    <property type="component" value="Unassembled WGS sequence"/>
</dbReference>
<evidence type="ECO:0000259" key="2">
    <source>
        <dbReference type="Pfam" id="PF00144"/>
    </source>
</evidence>
<dbReference type="InterPro" id="IPR012338">
    <property type="entry name" value="Beta-lactam/transpept-like"/>
</dbReference>
<evidence type="ECO:0000313" key="3">
    <source>
        <dbReference type="EMBL" id="TKV62318.1"/>
    </source>
</evidence>
<comment type="caution">
    <text evidence="3">The sequence shown here is derived from an EMBL/GenBank/DDBJ whole genome shotgun (WGS) entry which is preliminary data.</text>
</comment>
<dbReference type="InterPro" id="IPR050789">
    <property type="entry name" value="Diverse_Enzym_Activities"/>
</dbReference>
<dbReference type="PANTHER" id="PTHR43283:SF3">
    <property type="entry name" value="BETA-LACTAMASE FAMILY PROTEIN (AFU_ORTHOLOGUE AFUA_5G07500)"/>
    <property type="match status" value="1"/>
</dbReference>
<evidence type="ECO:0000313" key="4">
    <source>
        <dbReference type="Proteomes" id="UP000306985"/>
    </source>
</evidence>
<reference evidence="3 4" key="1">
    <citation type="submission" date="2019-05" db="EMBL/GenBank/DDBJ databases">
        <title>Nakamurella sp. N5BH11, whole genome shotgun sequence.</title>
        <authorList>
            <person name="Tuo L."/>
        </authorList>
    </citation>
    <scope>NUCLEOTIDE SEQUENCE [LARGE SCALE GENOMIC DNA]</scope>
    <source>
        <strain evidence="3 4">N5BH11</strain>
    </source>
</reference>
<gene>
    <name evidence="3" type="ORF">FDO65_11060</name>
</gene>
<proteinExistence type="predicted"/>
<evidence type="ECO:0000256" key="1">
    <source>
        <dbReference type="SAM" id="MobiDB-lite"/>
    </source>
</evidence>
<dbReference type="EMBL" id="SZZH01000001">
    <property type="protein sequence ID" value="TKV62318.1"/>
    <property type="molecule type" value="Genomic_DNA"/>
</dbReference>
<keyword evidence="4" id="KW-1185">Reference proteome</keyword>
<feature type="region of interest" description="Disordered" evidence="1">
    <location>
        <begin position="1"/>
        <end position="47"/>
    </location>
</feature>
<dbReference type="SUPFAM" id="SSF56601">
    <property type="entry name" value="beta-lactamase/transpeptidase-like"/>
    <property type="match status" value="1"/>
</dbReference>